<feature type="transmembrane region" description="Helical" evidence="7">
    <location>
        <begin position="314"/>
        <end position="337"/>
    </location>
</feature>
<comment type="caution">
    <text evidence="9">The sequence shown here is derived from an EMBL/GenBank/DDBJ whole genome shotgun (WGS) entry which is preliminary data.</text>
</comment>
<proteinExistence type="predicted"/>
<evidence type="ECO:0000313" key="10">
    <source>
        <dbReference type="Proteomes" id="UP000256269"/>
    </source>
</evidence>
<evidence type="ECO:0000256" key="4">
    <source>
        <dbReference type="ARBA" id="ARBA00022692"/>
    </source>
</evidence>
<keyword evidence="2" id="KW-0813">Transport</keyword>
<comment type="subcellular location">
    <subcellularLocation>
        <location evidence="1">Cell membrane</location>
        <topology evidence="1">Multi-pass membrane protein</topology>
    </subcellularLocation>
</comment>
<keyword evidence="5 7" id="KW-1133">Transmembrane helix</keyword>
<evidence type="ECO:0000256" key="1">
    <source>
        <dbReference type="ARBA" id="ARBA00004651"/>
    </source>
</evidence>
<dbReference type="InterPro" id="IPR003838">
    <property type="entry name" value="ABC3_permease_C"/>
</dbReference>
<feature type="transmembrane region" description="Helical" evidence="7">
    <location>
        <begin position="273"/>
        <end position="302"/>
    </location>
</feature>
<evidence type="ECO:0000256" key="5">
    <source>
        <dbReference type="ARBA" id="ARBA00022989"/>
    </source>
</evidence>
<evidence type="ECO:0000313" key="9">
    <source>
        <dbReference type="EMBL" id="REH43813.1"/>
    </source>
</evidence>
<dbReference type="EMBL" id="QUNO01000009">
    <property type="protein sequence ID" value="REH43813.1"/>
    <property type="molecule type" value="Genomic_DNA"/>
</dbReference>
<dbReference type="Proteomes" id="UP000256269">
    <property type="component" value="Unassembled WGS sequence"/>
</dbReference>
<evidence type="ECO:0000259" key="8">
    <source>
        <dbReference type="Pfam" id="PF02687"/>
    </source>
</evidence>
<evidence type="ECO:0000256" key="2">
    <source>
        <dbReference type="ARBA" id="ARBA00022448"/>
    </source>
</evidence>
<dbReference type="OrthoDB" id="5242186at2"/>
<keyword evidence="4 7" id="KW-0812">Transmembrane</keyword>
<accession>A0A3E0HF64</accession>
<dbReference type="AlphaFoldDB" id="A0A3E0HF64"/>
<name>A0A3E0HF64_9PSEU</name>
<dbReference type="PANTHER" id="PTHR43738:SF1">
    <property type="entry name" value="HEMIN TRANSPORT SYSTEM PERMEASE PROTEIN HRTB-RELATED"/>
    <property type="match status" value="1"/>
</dbReference>
<protein>
    <submittedName>
        <fullName evidence="9">Putative ABC transport system permease protein</fullName>
    </submittedName>
</protein>
<evidence type="ECO:0000256" key="7">
    <source>
        <dbReference type="SAM" id="Phobius"/>
    </source>
</evidence>
<dbReference type="RefSeq" id="WP_116177230.1">
    <property type="nucleotide sequence ID" value="NZ_CP144375.1"/>
</dbReference>
<reference evidence="9 10" key="1">
    <citation type="submission" date="2018-08" db="EMBL/GenBank/DDBJ databases">
        <title>Genomic Encyclopedia of Archaeal and Bacterial Type Strains, Phase II (KMG-II): from individual species to whole genera.</title>
        <authorList>
            <person name="Goeker M."/>
        </authorList>
    </citation>
    <scope>NUCLEOTIDE SEQUENCE [LARGE SCALE GENOMIC DNA]</scope>
    <source>
        <strain evidence="9 10">DSM 45791</strain>
    </source>
</reference>
<dbReference type="PANTHER" id="PTHR43738">
    <property type="entry name" value="ABC TRANSPORTER, MEMBRANE PROTEIN"/>
    <property type="match status" value="1"/>
</dbReference>
<keyword evidence="10" id="KW-1185">Reference proteome</keyword>
<evidence type="ECO:0000256" key="3">
    <source>
        <dbReference type="ARBA" id="ARBA00022475"/>
    </source>
</evidence>
<dbReference type="InterPro" id="IPR051125">
    <property type="entry name" value="ABC-4/HrtB_transporter"/>
</dbReference>
<sequence length="349" mass="35569">MRFLAWREVRHSPVRFGLIAGLVALTAFLVFVLTGLTVGLGAADVSGLEKLPVDGIVYAKGAASDLSRSGLPAGDRALIAKVDGVEDVQPIGFTMADLTEGQNSVSAALLAMDPTAPFGPKRDGVVLDNQARGKGLNPGDTVRAQPGNVALKIAGFADLGSIQHAAVAYLPLADWQRLRNAEGVSAFAVTTRSDAALAAIEQAVPDTEPVTKAAAINAVPGYQAETGTIGMIRAFLYAGAALLIGVVFWILTLQKEGPLAVLRATGASRRLLIGAYVAQVLATALAGVLVGAVAGVAMGVVMPPTVFVLPPGEVAAAGALLLAVALVGAAASIRRLFTVDPLLSLGRTA</sequence>
<evidence type="ECO:0000256" key="6">
    <source>
        <dbReference type="ARBA" id="ARBA00023136"/>
    </source>
</evidence>
<dbReference type="Pfam" id="PF02687">
    <property type="entry name" value="FtsX"/>
    <property type="match status" value="1"/>
</dbReference>
<dbReference type="GO" id="GO:0005886">
    <property type="term" value="C:plasma membrane"/>
    <property type="evidence" value="ECO:0007669"/>
    <property type="project" value="UniProtKB-SubCell"/>
</dbReference>
<keyword evidence="6 7" id="KW-0472">Membrane</keyword>
<organism evidence="9 10">
    <name type="scientific">Kutzneria buriramensis</name>
    <dbReference type="NCBI Taxonomy" id="1045776"/>
    <lineage>
        <taxon>Bacteria</taxon>
        <taxon>Bacillati</taxon>
        <taxon>Actinomycetota</taxon>
        <taxon>Actinomycetes</taxon>
        <taxon>Pseudonocardiales</taxon>
        <taxon>Pseudonocardiaceae</taxon>
        <taxon>Kutzneria</taxon>
    </lineage>
</organism>
<feature type="transmembrane region" description="Helical" evidence="7">
    <location>
        <begin position="234"/>
        <end position="253"/>
    </location>
</feature>
<keyword evidence="3" id="KW-1003">Cell membrane</keyword>
<gene>
    <name evidence="9" type="ORF">BCF44_109356</name>
</gene>
<feature type="domain" description="ABC3 transporter permease C-terminal" evidence="8">
    <location>
        <begin position="234"/>
        <end position="341"/>
    </location>
</feature>